<sequence>MKTLPAQNTGLRVSHARQPSSGIWAAIEQEFRRALSFTPLAIFVAAVRGDGLPSADAARSREGCNIH</sequence>
<keyword evidence="2" id="KW-1185">Reference proteome</keyword>
<dbReference type="Proteomes" id="UP001285263">
    <property type="component" value="Unassembled WGS sequence"/>
</dbReference>
<organism evidence="1 2">
    <name type="scientific">Roseateles agri</name>
    <dbReference type="NCBI Taxonomy" id="3098619"/>
    <lineage>
        <taxon>Bacteria</taxon>
        <taxon>Pseudomonadati</taxon>
        <taxon>Pseudomonadota</taxon>
        <taxon>Betaproteobacteria</taxon>
        <taxon>Burkholderiales</taxon>
        <taxon>Sphaerotilaceae</taxon>
        <taxon>Roseateles</taxon>
    </lineage>
</organism>
<dbReference type="EMBL" id="JAXCLA010000001">
    <property type="protein sequence ID" value="MDY0743310.1"/>
    <property type="molecule type" value="Genomic_DNA"/>
</dbReference>
<dbReference type="RefSeq" id="WP_320421177.1">
    <property type="nucleotide sequence ID" value="NZ_JAXCLA010000001.1"/>
</dbReference>
<gene>
    <name evidence="1" type="ORF">SNE35_02275</name>
</gene>
<reference evidence="1 2" key="1">
    <citation type="submission" date="2023-11" db="EMBL/GenBank/DDBJ databases">
        <title>Paucibacter sp. nov., isolated from fresh soil in Korea.</title>
        <authorList>
            <person name="Le N.T.T."/>
        </authorList>
    </citation>
    <scope>NUCLEOTIDE SEQUENCE [LARGE SCALE GENOMIC DNA]</scope>
    <source>
        <strain evidence="1 2">R3-3</strain>
    </source>
</reference>
<accession>A0ABU5DC23</accession>
<name>A0ABU5DC23_9BURK</name>
<proteinExistence type="predicted"/>
<evidence type="ECO:0000313" key="2">
    <source>
        <dbReference type="Proteomes" id="UP001285263"/>
    </source>
</evidence>
<evidence type="ECO:0000313" key="1">
    <source>
        <dbReference type="EMBL" id="MDY0743310.1"/>
    </source>
</evidence>
<protein>
    <submittedName>
        <fullName evidence="1">Uncharacterized protein</fullName>
    </submittedName>
</protein>
<comment type="caution">
    <text evidence="1">The sequence shown here is derived from an EMBL/GenBank/DDBJ whole genome shotgun (WGS) entry which is preliminary data.</text>
</comment>